<dbReference type="Proteomes" id="UP000600449">
    <property type="component" value="Unassembled WGS sequence"/>
</dbReference>
<dbReference type="InterPro" id="IPR045601">
    <property type="entry name" value="DUF6455"/>
</dbReference>
<evidence type="ECO:0000313" key="2">
    <source>
        <dbReference type="EMBL" id="GGK21382.1"/>
    </source>
</evidence>
<dbReference type="AlphaFoldDB" id="A0A917Q4L9"/>
<dbReference type="EMBL" id="BMMF01000002">
    <property type="protein sequence ID" value="GGK21382.1"/>
    <property type="molecule type" value="Genomic_DNA"/>
</dbReference>
<gene>
    <name evidence="2" type="ORF">GCM10011322_05060</name>
</gene>
<protein>
    <recommendedName>
        <fullName evidence="1">DUF6455 domain-containing protein</fullName>
    </recommendedName>
</protein>
<evidence type="ECO:0000259" key="1">
    <source>
        <dbReference type="Pfam" id="PF20056"/>
    </source>
</evidence>
<accession>A0A917Q4L9</accession>
<keyword evidence="3" id="KW-1185">Reference proteome</keyword>
<sequence>MRRNEGETGAGALHARVETHTLLIMEMMRRLGVSRGEAQDEAARAAHADAEATCAACGEKAACAAYLAGEHPLVEEPLFCANLGYMRDARGN</sequence>
<reference evidence="2 3" key="1">
    <citation type="journal article" date="2014" name="Int. J. Syst. Evol. Microbiol.">
        <title>Complete genome sequence of Corynebacterium casei LMG S-19264T (=DSM 44701T), isolated from a smear-ripened cheese.</title>
        <authorList>
            <consortium name="US DOE Joint Genome Institute (JGI-PGF)"/>
            <person name="Walter F."/>
            <person name="Albersmeier A."/>
            <person name="Kalinowski J."/>
            <person name="Ruckert C."/>
        </authorList>
    </citation>
    <scope>NUCLEOTIDE SEQUENCE [LARGE SCALE GENOMIC DNA]</scope>
    <source>
        <strain evidence="2 3">CGMCC 1.9161</strain>
    </source>
</reference>
<organism evidence="2 3">
    <name type="scientific">Salinarimonas ramus</name>
    <dbReference type="NCBI Taxonomy" id="690164"/>
    <lineage>
        <taxon>Bacteria</taxon>
        <taxon>Pseudomonadati</taxon>
        <taxon>Pseudomonadota</taxon>
        <taxon>Alphaproteobacteria</taxon>
        <taxon>Hyphomicrobiales</taxon>
        <taxon>Salinarimonadaceae</taxon>
        <taxon>Salinarimonas</taxon>
    </lineage>
</organism>
<proteinExistence type="predicted"/>
<evidence type="ECO:0000313" key="3">
    <source>
        <dbReference type="Proteomes" id="UP000600449"/>
    </source>
</evidence>
<dbReference type="RefSeq" id="WP_188909236.1">
    <property type="nucleotide sequence ID" value="NZ_BMMF01000002.1"/>
</dbReference>
<dbReference type="Pfam" id="PF20056">
    <property type="entry name" value="DUF6455"/>
    <property type="match status" value="1"/>
</dbReference>
<feature type="domain" description="DUF6455" evidence="1">
    <location>
        <begin position="16"/>
        <end position="88"/>
    </location>
</feature>
<comment type="caution">
    <text evidence="2">The sequence shown here is derived from an EMBL/GenBank/DDBJ whole genome shotgun (WGS) entry which is preliminary data.</text>
</comment>
<name>A0A917Q4L9_9HYPH</name>